<dbReference type="PANTHER" id="PTHR14150">
    <property type="entry name" value="U3 SMALL NUCLEOLAR RNA-ASSOCIATED PROTEIN 14"/>
    <property type="match status" value="1"/>
</dbReference>
<keyword evidence="4" id="KW-0539">Nucleus</keyword>
<proteinExistence type="inferred from homology"/>
<keyword evidence="7" id="KW-1185">Reference proteome</keyword>
<dbReference type="PANTHER" id="PTHR14150:SF12">
    <property type="entry name" value="U3 SMALL NUCLEOLAR RNA-ASSOCIATED PROTEIN 14 HOMOLOG A"/>
    <property type="match status" value="1"/>
</dbReference>
<dbReference type="GO" id="GO:0032040">
    <property type="term" value="C:small-subunit processome"/>
    <property type="evidence" value="ECO:0007669"/>
    <property type="project" value="InterPro"/>
</dbReference>
<feature type="region of interest" description="Disordered" evidence="5">
    <location>
        <begin position="68"/>
        <end position="89"/>
    </location>
</feature>
<evidence type="ECO:0000256" key="4">
    <source>
        <dbReference type="ARBA" id="ARBA00023242"/>
    </source>
</evidence>
<evidence type="ECO:0000256" key="2">
    <source>
        <dbReference type="ARBA" id="ARBA00007774"/>
    </source>
</evidence>
<dbReference type="AlphaFoldDB" id="A0AAV6W0H9"/>
<feature type="region of interest" description="Disordered" evidence="5">
    <location>
        <begin position="644"/>
        <end position="663"/>
    </location>
</feature>
<reference evidence="6 7" key="1">
    <citation type="journal article" date="2022" name="Nat. Ecol. Evol.">
        <title>A masculinizing supergene underlies an exaggerated male reproductive morph in a spider.</title>
        <authorList>
            <person name="Hendrickx F."/>
            <person name="De Corte Z."/>
            <person name="Sonet G."/>
            <person name="Van Belleghem S.M."/>
            <person name="Kostlbacher S."/>
            <person name="Vangestel C."/>
        </authorList>
    </citation>
    <scope>NUCLEOTIDE SEQUENCE [LARGE SCALE GENOMIC DNA]</scope>
    <source>
        <strain evidence="6">W744_W776</strain>
    </source>
</reference>
<evidence type="ECO:0008006" key="8">
    <source>
        <dbReference type="Google" id="ProtNLM"/>
    </source>
</evidence>
<accession>A0AAV6W0H9</accession>
<evidence type="ECO:0000256" key="1">
    <source>
        <dbReference type="ARBA" id="ARBA00004604"/>
    </source>
</evidence>
<dbReference type="InterPro" id="IPR006709">
    <property type="entry name" value="SSU_processome_Utp14"/>
</dbReference>
<sequence>MILFVYVFRVPGFGQHAQVFCVPKMQKKIKNKKSAKRKSLPQGWTVTESSEVDTNELYQVKASVASNEKETDVKETQSSSSIYDLPTEGKNKRKMKGGILMQRTEASQIISEFNLNEVGKERVKLNELIKTSQVVGQMTVKKQLENAKKLKSLSVPLSKPQLEKIKRTVAYEKVCNEVTKWEPVVRSNRVAEQIIYPLAKPPKLAETFEKTAERFVTRHPIEDAVNALLNKSEHKMENTKTLTAAEEKALQTMSLKEAKLRHQELMKHRALISYQEMKARRQNKIKSKRYHRMLKRDKMKKLLKEFESLQNVDASAAIEKIMEVDNMRVMERMTLKHRNTGKWAKMQKIRAKYNPEARSVLKEDINMGKELKNKLPEIQTQISTLRARIQSDLTEGDSTGLIEGSSPLDLDNLEEIVPPLELEPTPNSMEDKVVGNRTQKTKVQKPAKTTSDFTDMDFISKATALKSSNPSLMTVGDCLDEVESQSEDSADEGVKNLSEAFADEDIIAEFREDKRAVEEANRPKGIDLFLPGWGSWGGEGIKDSKKKRKRFYIKPIEEKRAKKHTLGNVIVNEEADKKAAVHQVCSLPFPFTNVHNFESHIRQPVGHTWNPQSGFQSLTKPKVVTKAGKVILPIDAEDVVLEKKTATKEPKVPNETAEEPKAF</sequence>
<evidence type="ECO:0000313" key="7">
    <source>
        <dbReference type="Proteomes" id="UP000827092"/>
    </source>
</evidence>
<comment type="caution">
    <text evidence="6">The sequence shown here is derived from an EMBL/GenBank/DDBJ whole genome shotgun (WGS) entry which is preliminary data.</text>
</comment>
<dbReference type="EMBL" id="JAFNEN010000003">
    <property type="protein sequence ID" value="KAG8201698.1"/>
    <property type="molecule type" value="Genomic_DNA"/>
</dbReference>
<protein>
    <recommendedName>
        <fullName evidence="8">U3 small nucleolar RNA-associated protein 14 A</fullName>
    </recommendedName>
</protein>
<name>A0AAV6W0H9_9ARAC</name>
<feature type="region of interest" description="Disordered" evidence="5">
    <location>
        <begin position="421"/>
        <end position="448"/>
    </location>
</feature>
<comment type="similarity">
    <text evidence="2">Belongs to the UTP14 family.</text>
</comment>
<keyword evidence="3" id="KW-0597">Phosphoprotein</keyword>
<organism evidence="6 7">
    <name type="scientific">Oedothorax gibbosus</name>
    <dbReference type="NCBI Taxonomy" id="931172"/>
    <lineage>
        <taxon>Eukaryota</taxon>
        <taxon>Metazoa</taxon>
        <taxon>Ecdysozoa</taxon>
        <taxon>Arthropoda</taxon>
        <taxon>Chelicerata</taxon>
        <taxon>Arachnida</taxon>
        <taxon>Araneae</taxon>
        <taxon>Araneomorphae</taxon>
        <taxon>Entelegynae</taxon>
        <taxon>Araneoidea</taxon>
        <taxon>Linyphiidae</taxon>
        <taxon>Erigoninae</taxon>
        <taxon>Oedothorax</taxon>
    </lineage>
</organism>
<evidence type="ECO:0000256" key="5">
    <source>
        <dbReference type="SAM" id="MobiDB-lite"/>
    </source>
</evidence>
<comment type="subcellular location">
    <subcellularLocation>
        <location evidence="1">Nucleus</location>
        <location evidence="1">Nucleolus</location>
    </subcellularLocation>
</comment>
<evidence type="ECO:0000256" key="3">
    <source>
        <dbReference type="ARBA" id="ARBA00022553"/>
    </source>
</evidence>
<dbReference type="Proteomes" id="UP000827092">
    <property type="component" value="Unassembled WGS sequence"/>
</dbReference>
<evidence type="ECO:0000313" key="6">
    <source>
        <dbReference type="EMBL" id="KAG8201698.1"/>
    </source>
</evidence>
<dbReference type="Pfam" id="PF04615">
    <property type="entry name" value="Utp14"/>
    <property type="match status" value="1"/>
</dbReference>
<dbReference type="GO" id="GO:0006364">
    <property type="term" value="P:rRNA processing"/>
    <property type="evidence" value="ECO:0007669"/>
    <property type="project" value="InterPro"/>
</dbReference>
<gene>
    <name evidence="6" type="ORF">JTE90_012762</name>
</gene>